<dbReference type="Proteomes" id="UP001217485">
    <property type="component" value="Unassembled WGS sequence"/>
</dbReference>
<dbReference type="SUPFAM" id="SSF88946">
    <property type="entry name" value="Sigma2 domain of RNA polymerase sigma factors"/>
    <property type="match status" value="1"/>
</dbReference>
<dbReference type="PANTHER" id="PTHR43133:SF8">
    <property type="entry name" value="RNA POLYMERASE SIGMA FACTOR HI_1459-RELATED"/>
    <property type="match status" value="1"/>
</dbReference>
<proteinExistence type="inferred from homology"/>
<dbReference type="InterPro" id="IPR036388">
    <property type="entry name" value="WH-like_DNA-bd_sf"/>
</dbReference>
<dbReference type="RefSeq" id="WP_272100662.1">
    <property type="nucleotide sequence ID" value="NZ_JAQNDK010000004.1"/>
</dbReference>
<dbReference type="Pfam" id="PF04542">
    <property type="entry name" value="Sigma70_r2"/>
    <property type="match status" value="1"/>
</dbReference>
<protein>
    <submittedName>
        <fullName evidence="8">RNA polymerase sigma factor</fullName>
    </submittedName>
</protein>
<evidence type="ECO:0000259" key="7">
    <source>
        <dbReference type="Pfam" id="PF08281"/>
    </source>
</evidence>
<evidence type="ECO:0000259" key="6">
    <source>
        <dbReference type="Pfam" id="PF04542"/>
    </source>
</evidence>
<dbReference type="EMBL" id="JAQNDK010000004">
    <property type="protein sequence ID" value="MDC0682603.1"/>
    <property type="molecule type" value="Genomic_DNA"/>
</dbReference>
<evidence type="ECO:0000256" key="5">
    <source>
        <dbReference type="ARBA" id="ARBA00023163"/>
    </source>
</evidence>
<evidence type="ECO:0000256" key="2">
    <source>
        <dbReference type="ARBA" id="ARBA00023015"/>
    </source>
</evidence>
<reference evidence="8 9" key="1">
    <citation type="submission" date="2023-01" db="EMBL/GenBank/DDBJ databases">
        <title>Minimal conservation of predation-associated metabolite biosynthetic gene clusters underscores biosynthetic potential of Myxococcota including descriptions for ten novel species: Archangium lansinium sp. nov., Myxococcus landrumus sp. nov., Nannocystis bai.</title>
        <authorList>
            <person name="Ahearne A."/>
            <person name="Stevens C."/>
            <person name="Dowd S."/>
        </authorList>
    </citation>
    <scope>NUCLEOTIDE SEQUENCE [LARGE SCALE GENOMIC DNA]</scope>
    <source>
        <strain evidence="8 9">WIWO2</strain>
    </source>
</reference>
<dbReference type="Pfam" id="PF08281">
    <property type="entry name" value="Sigma70_r4_2"/>
    <property type="match status" value="1"/>
</dbReference>
<comment type="similarity">
    <text evidence="1">Belongs to the sigma-70 factor family. ECF subfamily.</text>
</comment>
<dbReference type="NCBIfam" id="TIGR02937">
    <property type="entry name" value="sigma70-ECF"/>
    <property type="match status" value="1"/>
</dbReference>
<dbReference type="CDD" id="cd06171">
    <property type="entry name" value="Sigma70_r4"/>
    <property type="match status" value="1"/>
</dbReference>
<gene>
    <name evidence="8" type="ORF">POL72_33050</name>
</gene>
<evidence type="ECO:0000313" key="8">
    <source>
        <dbReference type="EMBL" id="MDC0682603.1"/>
    </source>
</evidence>
<dbReference type="InterPro" id="IPR013324">
    <property type="entry name" value="RNA_pol_sigma_r3/r4-like"/>
</dbReference>
<evidence type="ECO:0000256" key="4">
    <source>
        <dbReference type="ARBA" id="ARBA00023125"/>
    </source>
</evidence>
<dbReference type="PANTHER" id="PTHR43133">
    <property type="entry name" value="RNA POLYMERASE ECF-TYPE SIGMA FACTO"/>
    <property type="match status" value="1"/>
</dbReference>
<dbReference type="InterPro" id="IPR013249">
    <property type="entry name" value="RNA_pol_sigma70_r4_t2"/>
</dbReference>
<dbReference type="InterPro" id="IPR014284">
    <property type="entry name" value="RNA_pol_sigma-70_dom"/>
</dbReference>
<keyword evidence="3" id="KW-0731">Sigma factor</keyword>
<sequence>MINHALNGDRRSIEALTRHAHPRIAGQVARYPLDDEDRIDLVQTVLLQIPLKIRSLRGQLSFDGWLFRLTATAALPLLRSRRRERARFVAYSDIEEVASLPSVTMASLENVVLAERRNARLRHALRDAPADYREVLLARYDEGRSLNEIARTLALNKREVQSRLRGARAHLRSILGDDR</sequence>
<dbReference type="InterPro" id="IPR039425">
    <property type="entry name" value="RNA_pol_sigma-70-like"/>
</dbReference>
<dbReference type="SUPFAM" id="SSF88659">
    <property type="entry name" value="Sigma3 and sigma4 domains of RNA polymerase sigma factors"/>
    <property type="match status" value="1"/>
</dbReference>
<keyword evidence="5" id="KW-0804">Transcription</keyword>
<evidence type="ECO:0000313" key="9">
    <source>
        <dbReference type="Proteomes" id="UP001217485"/>
    </source>
</evidence>
<feature type="domain" description="RNA polymerase sigma-70 region 2" evidence="6">
    <location>
        <begin position="18"/>
        <end position="83"/>
    </location>
</feature>
<dbReference type="InterPro" id="IPR007627">
    <property type="entry name" value="RNA_pol_sigma70_r2"/>
</dbReference>
<name>A0ABT5C857_9BACT</name>
<dbReference type="Gene3D" id="1.10.1740.10">
    <property type="match status" value="1"/>
</dbReference>
<accession>A0ABT5C857</accession>
<evidence type="ECO:0000256" key="3">
    <source>
        <dbReference type="ARBA" id="ARBA00023082"/>
    </source>
</evidence>
<feature type="domain" description="RNA polymerase sigma factor 70 region 4 type 2" evidence="7">
    <location>
        <begin position="121"/>
        <end position="171"/>
    </location>
</feature>
<keyword evidence="9" id="KW-1185">Reference proteome</keyword>
<keyword evidence="2" id="KW-0805">Transcription regulation</keyword>
<organism evidence="8 9">
    <name type="scientific">Sorangium atrum</name>
    <dbReference type="NCBI Taxonomy" id="2995308"/>
    <lineage>
        <taxon>Bacteria</taxon>
        <taxon>Pseudomonadati</taxon>
        <taxon>Myxococcota</taxon>
        <taxon>Polyangia</taxon>
        <taxon>Polyangiales</taxon>
        <taxon>Polyangiaceae</taxon>
        <taxon>Sorangium</taxon>
    </lineage>
</organism>
<comment type="caution">
    <text evidence="8">The sequence shown here is derived from an EMBL/GenBank/DDBJ whole genome shotgun (WGS) entry which is preliminary data.</text>
</comment>
<dbReference type="InterPro" id="IPR013325">
    <property type="entry name" value="RNA_pol_sigma_r2"/>
</dbReference>
<keyword evidence="4" id="KW-0238">DNA-binding</keyword>
<dbReference type="Gene3D" id="1.10.10.10">
    <property type="entry name" value="Winged helix-like DNA-binding domain superfamily/Winged helix DNA-binding domain"/>
    <property type="match status" value="1"/>
</dbReference>
<evidence type="ECO:0000256" key="1">
    <source>
        <dbReference type="ARBA" id="ARBA00010641"/>
    </source>
</evidence>